<feature type="binding site" evidence="6">
    <location>
        <position position="28"/>
    </location>
    <ligand>
        <name>substrate</name>
    </ligand>
</feature>
<protein>
    <recommendedName>
        <fullName evidence="2 6">D-ribose pyranase</fullName>
        <ecNumber evidence="2 6">5.4.99.62</ecNumber>
    </recommendedName>
</protein>
<comment type="subunit">
    <text evidence="6">Homodecamer.</text>
</comment>
<dbReference type="GO" id="GO:0005829">
    <property type="term" value="C:cytosol"/>
    <property type="evidence" value="ECO:0007669"/>
    <property type="project" value="TreeGrafter"/>
</dbReference>
<dbReference type="PANTHER" id="PTHR37831">
    <property type="entry name" value="D-RIBOSE PYRANASE"/>
    <property type="match status" value="1"/>
</dbReference>
<dbReference type="InterPro" id="IPR007721">
    <property type="entry name" value="RbsD_FucU"/>
</dbReference>
<accession>A0A7D3XHP7</accession>
<evidence type="ECO:0000256" key="1">
    <source>
        <dbReference type="ARBA" id="ARBA00000223"/>
    </source>
</evidence>
<dbReference type="SUPFAM" id="SSF102546">
    <property type="entry name" value="RbsD-like"/>
    <property type="match status" value="1"/>
</dbReference>
<dbReference type="InterPro" id="IPR023750">
    <property type="entry name" value="RbsD-like_sf"/>
</dbReference>
<comment type="subcellular location">
    <subcellularLocation>
        <location evidence="6">Cytoplasm</location>
    </subcellularLocation>
</comment>
<comment type="catalytic activity">
    <reaction evidence="1 6">
        <text>beta-D-ribopyranose = beta-D-ribofuranose</text>
        <dbReference type="Rhea" id="RHEA:25432"/>
        <dbReference type="ChEBI" id="CHEBI:27476"/>
        <dbReference type="ChEBI" id="CHEBI:47002"/>
        <dbReference type="EC" id="5.4.99.62"/>
    </reaction>
</comment>
<evidence type="ECO:0000256" key="6">
    <source>
        <dbReference type="HAMAP-Rule" id="MF_01661"/>
    </source>
</evidence>
<dbReference type="EC" id="5.4.99.62" evidence="2 6"/>
<keyword evidence="3 6" id="KW-0963">Cytoplasm</keyword>
<evidence type="ECO:0000256" key="2">
    <source>
        <dbReference type="ARBA" id="ARBA00012862"/>
    </source>
</evidence>
<comment type="pathway">
    <text evidence="6">Carbohydrate metabolism; D-ribose degradation; D-ribose 5-phosphate from beta-D-ribopyranose: step 1/2.</text>
</comment>
<keyword evidence="5 6" id="KW-0119">Carbohydrate metabolism</keyword>
<sequence>MKKTGILNSDITRVISLMGHTDRIVICDAGLPIPNGVERIDLAVKAGLPSFQEVLEVVLSEMEVEKAYRAIEMEEVSPGLKEELEKTLGGIETVTISHERFKELCQEAKAVIRTGECTPYANVILQAGVIF</sequence>
<dbReference type="KEGG" id="kpul:GXN76_04590"/>
<gene>
    <name evidence="6 7" type="primary">rbsD</name>
    <name evidence="7" type="ORF">GXN76_04590</name>
</gene>
<proteinExistence type="inferred from homology"/>
<evidence type="ECO:0000256" key="5">
    <source>
        <dbReference type="ARBA" id="ARBA00023277"/>
    </source>
</evidence>
<dbReference type="Pfam" id="PF05025">
    <property type="entry name" value="RbsD_FucU"/>
    <property type="match status" value="1"/>
</dbReference>
<evidence type="ECO:0000256" key="4">
    <source>
        <dbReference type="ARBA" id="ARBA00023235"/>
    </source>
</evidence>
<comment type="similarity">
    <text evidence="6">Belongs to the RbsD / FucU family. RbsD subfamily.</text>
</comment>
<dbReference type="GO" id="GO:0048029">
    <property type="term" value="F:monosaccharide binding"/>
    <property type="evidence" value="ECO:0007669"/>
    <property type="project" value="InterPro"/>
</dbReference>
<dbReference type="EMBL" id="CP048104">
    <property type="protein sequence ID" value="QKG83824.1"/>
    <property type="molecule type" value="Genomic_DNA"/>
</dbReference>
<feature type="binding site" evidence="6">
    <location>
        <begin position="120"/>
        <end position="122"/>
    </location>
    <ligand>
        <name>substrate</name>
    </ligand>
</feature>
<dbReference type="Proteomes" id="UP000503088">
    <property type="component" value="Chromosome"/>
</dbReference>
<dbReference type="GO" id="GO:0019303">
    <property type="term" value="P:D-ribose catabolic process"/>
    <property type="evidence" value="ECO:0007669"/>
    <property type="project" value="UniProtKB-UniRule"/>
</dbReference>
<feature type="active site" description="Proton donor" evidence="6">
    <location>
        <position position="20"/>
    </location>
</feature>
<dbReference type="HAMAP" id="MF_01661">
    <property type="entry name" value="D_rib_pyranase"/>
    <property type="match status" value="1"/>
</dbReference>
<dbReference type="NCBIfam" id="NF008761">
    <property type="entry name" value="PRK11797.1"/>
    <property type="match status" value="1"/>
</dbReference>
<reference evidence="7 8" key="1">
    <citation type="submission" date="2020-01" db="EMBL/GenBank/DDBJ databases">
        <authorList>
            <person name="Gulvik C.A."/>
            <person name="Batra D.G."/>
        </authorList>
    </citation>
    <scope>NUCLEOTIDE SEQUENCE [LARGE SCALE GENOMIC DNA]</scope>
    <source>
        <strain evidence="7 8">W9323</strain>
    </source>
</reference>
<organism evidence="7 8">
    <name type="scientific">Kroppenstedtia pulmonis</name>
    <dbReference type="NCBI Taxonomy" id="1380685"/>
    <lineage>
        <taxon>Bacteria</taxon>
        <taxon>Bacillati</taxon>
        <taxon>Bacillota</taxon>
        <taxon>Bacilli</taxon>
        <taxon>Bacillales</taxon>
        <taxon>Thermoactinomycetaceae</taxon>
        <taxon>Kroppenstedtia</taxon>
    </lineage>
</organism>
<feature type="binding site" evidence="6">
    <location>
        <position position="98"/>
    </location>
    <ligand>
        <name>substrate</name>
    </ligand>
</feature>
<dbReference type="RefSeq" id="WP_173220926.1">
    <property type="nucleotide sequence ID" value="NZ_CP048104.1"/>
</dbReference>
<dbReference type="InterPro" id="IPR023064">
    <property type="entry name" value="D-ribose_pyranase"/>
</dbReference>
<evidence type="ECO:0000256" key="3">
    <source>
        <dbReference type="ARBA" id="ARBA00022490"/>
    </source>
</evidence>
<dbReference type="FunFam" id="3.40.1650.10:FF:000004">
    <property type="entry name" value="D-ribose pyranase"/>
    <property type="match status" value="1"/>
</dbReference>
<keyword evidence="8" id="KW-1185">Reference proteome</keyword>
<dbReference type="GO" id="GO:0062193">
    <property type="term" value="F:D-ribose pyranase activity"/>
    <property type="evidence" value="ECO:0007669"/>
    <property type="project" value="UniProtKB-EC"/>
</dbReference>
<dbReference type="AlphaFoldDB" id="A0A7D3XHP7"/>
<comment type="function">
    <text evidence="6">Catalyzes the interconversion of beta-pyran and beta-furan forms of D-ribose.</text>
</comment>
<dbReference type="UniPathway" id="UPA00916">
    <property type="reaction ID" value="UER00888"/>
</dbReference>
<name>A0A7D3XHP7_9BACL</name>
<evidence type="ECO:0000313" key="8">
    <source>
        <dbReference type="Proteomes" id="UP000503088"/>
    </source>
</evidence>
<dbReference type="GO" id="GO:0016872">
    <property type="term" value="F:intramolecular lyase activity"/>
    <property type="evidence" value="ECO:0007669"/>
    <property type="project" value="UniProtKB-UniRule"/>
</dbReference>
<evidence type="ECO:0000313" key="7">
    <source>
        <dbReference type="EMBL" id="QKG83824.1"/>
    </source>
</evidence>
<keyword evidence="4 6" id="KW-0413">Isomerase</keyword>
<dbReference type="Gene3D" id="3.40.1650.10">
    <property type="entry name" value="RbsD-like domain"/>
    <property type="match status" value="1"/>
</dbReference>
<dbReference type="PANTHER" id="PTHR37831:SF1">
    <property type="entry name" value="D-RIBOSE PYRANASE"/>
    <property type="match status" value="1"/>
</dbReference>